<dbReference type="GO" id="GO:0016705">
    <property type="term" value="F:oxidoreductase activity, acting on paired donors, with incorporation or reduction of molecular oxygen"/>
    <property type="evidence" value="ECO:0007669"/>
    <property type="project" value="InterPro"/>
</dbReference>
<dbReference type="Proteomes" id="UP001152799">
    <property type="component" value="Chromosome 8"/>
</dbReference>
<evidence type="ECO:0000256" key="15">
    <source>
        <dbReference type="SAM" id="Phobius"/>
    </source>
</evidence>
<proteinExistence type="inferred from homology"/>
<dbReference type="InterPro" id="IPR036396">
    <property type="entry name" value="Cyt_P450_sf"/>
</dbReference>
<comment type="function">
    <text evidence="2">May be involved in the metabolism of insect hormones and in the breakdown of synthetic insecticides.</text>
</comment>
<dbReference type="PANTHER" id="PTHR24291">
    <property type="entry name" value="CYTOCHROME P450 FAMILY 4"/>
    <property type="match status" value="1"/>
</dbReference>
<evidence type="ECO:0000256" key="14">
    <source>
        <dbReference type="PIRSR" id="PIRSR602401-1"/>
    </source>
</evidence>
<dbReference type="InterPro" id="IPR050196">
    <property type="entry name" value="Cytochrome_P450_Monoox"/>
</dbReference>
<evidence type="ECO:0000256" key="2">
    <source>
        <dbReference type="ARBA" id="ARBA00003690"/>
    </source>
</evidence>
<evidence type="ECO:0000256" key="6">
    <source>
        <dbReference type="ARBA" id="ARBA00022617"/>
    </source>
</evidence>
<keyword evidence="6 14" id="KW-0349">Heme</keyword>
<feature type="transmembrane region" description="Helical" evidence="15">
    <location>
        <begin position="6"/>
        <end position="24"/>
    </location>
</feature>
<comment type="subcellular location">
    <subcellularLocation>
        <location evidence="4">Endoplasmic reticulum membrane</location>
        <topology evidence="4">Peripheral membrane protein</topology>
    </subcellularLocation>
    <subcellularLocation>
        <location evidence="3">Microsome membrane</location>
        <topology evidence="3">Peripheral membrane protein</topology>
    </subcellularLocation>
</comment>
<dbReference type="GO" id="GO:0005789">
    <property type="term" value="C:endoplasmic reticulum membrane"/>
    <property type="evidence" value="ECO:0007669"/>
    <property type="project" value="UniProtKB-SubCell"/>
</dbReference>
<dbReference type="OrthoDB" id="1470350at2759"/>
<dbReference type="GO" id="GO:0020037">
    <property type="term" value="F:heme binding"/>
    <property type="evidence" value="ECO:0007669"/>
    <property type="project" value="InterPro"/>
</dbReference>
<evidence type="ECO:0000256" key="4">
    <source>
        <dbReference type="ARBA" id="ARBA00004406"/>
    </source>
</evidence>
<comment type="cofactor">
    <cofactor evidence="1 14">
        <name>heme</name>
        <dbReference type="ChEBI" id="CHEBI:30413"/>
    </cofactor>
</comment>
<keyword evidence="8" id="KW-0256">Endoplasmic reticulum</keyword>
<reference evidence="16" key="1">
    <citation type="submission" date="2022-01" db="EMBL/GenBank/DDBJ databases">
        <authorList>
            <person name="King R."/>
        </authorList>
    </citation>
    <scope>NUCLEOTIDE SEQUENCE</scope>
</reference>
<dbReference type="AlphaFoldDB" id="A0A9N9QRX2"/>
<evidence type="ECO:0000256" key="11">
    <source>
        <dbReference type="ARBA" id="ARBA00023004"/>
    </source>
</evidence>
<evidence type="ECO:0000256" key="3">
    <source>
        <dbReference type="ARBA" id="ARBA00004174"/>
    </source>
</evidence>
<keyword evidence="13 15" id="KW-0472">Membrane</keyword>
<keyword evidence="12" id="KW-0503">Monooxygenase</keyword>
<keyword evidence="17" id="KW-1185">Reference proteome</keyword>
<evidence type="ECO:0008006" key="18">
    <source>
        <dbReference type="Google" id="ProtNLM"/>
    </source>
</evidence>
<gene>
    <name evidence="16" type="ORF">CEUTPL_LOCUS13224</name>
</gene>
<comment type="similarity">
    <text evidence="5">Belongs to the cytochrome P450 family.</text>
</comment>
<feature type="transmembrane region" description="Helical" evidence="15">
    <location>
        <begin position="36"/>
        <end position="53"/>
    </location>
</feature>
<keyword evidence="15" id="KW-1133">Transmembrane helix</keyword>
<feature type="binding site" description="axial binding residue" evidence="14">
    <location>
        <position position="433"/>
    </location>
    <ligand>
        <name>heme</name>
        <dbReference type="ChEBI" id="CHEBI:30413"/>
    </ligand>
    <ligandPart>
        <name>Fe</name>
        <dbReference type="ChEBI" id="CHEBI:18248"/>
    </ligandPart>
</feature>
<evidence type="ECO:0000313" key="17">
    <source>
        <dbReference type="Proteomes" id="UP001152799"/>
    </source>
</evidence>
<dbReference type="Gene3D" id="1.10.630.10">
    <property type="entry name" value="Cytochrome P450"/>
    <property type="match status" value="1"/>
</dbReference>
<name>A0A9N9QRX2_9CUCU</name>
<dbReference type="GO" id="GO:0005506">
    <property type="term" value="F:iron ion binding"/>
    <property type="evidence" value="ECO:0007669"/>
    <property type="project" value="InterPro"/>
</dbReference>
<organism evidence="16 17">
    <name type="scientific">Ceutorhynchus assimilis</name>
    <name type="common">cabbage seed weevil</name>
    <dbReference type="NCBI Taxonomy" id="467358"/>
    <lineage>
        <taxon>Eukaryota</taxon>
        <taxon>Metazoa</taxon>
        <taxon>Ecdysozoa</taxon>
        <taxon>Arthropoda</taxon>
        <taxon>Hexapoda</taxon>
        <taxon>Insecta</taxon>
        <taxon>Pterygota</taxon>
        <taxon>Neoptera</taxon>
        <taxon>Endopterygota</taxon>
        <taxon>Coleoptera</taxon>
        <taxon>Polyphaga</taxon>
        <taxon>Cucujiformia</taxon>
        <taxon>Curculionidae</taxon>
        <taxon>Ceutorhynchinae</taxon>
        <taxon>Ceutorhynchus</taxon>
    </lineage>
</organism>
<evidence type="ECO:0000256" key="10">
    <source>
        <dbReference type="ARBA" id="ARBA00023002"/>
    </source>
</evidence>
<evidence type="ECO:0000256" key="9">
    <source>
        <dbReference type="ARBA" id="ARBA00022848"/>
    </source>
</evidence>
<evidence type="ECO:0000256" key="13">
    <source>
        <dbReference type="ARBA" id="ARBA00023136"/>
    </source>
</evidence>
<keyword evidence="15" id="KW-0812">Transmembrane</keyword>
<keyword evidence="11 14" id="KW-0408">Iron</keyword>
<dbReference type="PANTHER" id="PTHR24291:SF189">
    <property type="entry name" value="CYTOCHROME P450 4C3-RELATED"/>
    <property type="match status" value="1"/>
</dbReference>
<sequence>MFPIFAVLIGCLIIFYVIFLWNKWKYVKFSWKVNGFFSLVLPFTGNTYIYLLTGKKISPISLAEIGRKIVGFPLSVWFGHQYHYVTSDLNDAKILLTHPKCYEKAAIYDNLKFFFGDGLFLASYELWKQHRRHFGKSFKPNMLKMYFSSQYRLSCNLIQELKQEKCLENIYEYFYLYSFNSFFISALGLDEDEIFFDIRRFGQLESKVQELLVGLLFNPFVSPTIWTKWFPAGKAADKVINEGIPFITEIIKRRKKQHKDILSYVENSNEVCLIDLILTDYNQISTDRQIFNQVTLFSAAATETTGFALSCCFISLAIYPDIQAKVYEEIIDTIEDSYEDISNLKYTEAVLWETLRLFSPAPFIGRKCDVDIDLGDKVLPAGASCLISAYHIHRDPTNWVEPLKFDPSRFLPENQAKIKPYSFLGFSAGSRDCKAQSMLLMKMTVASVVRNFKITTDYKSIDDIQLESAITMRLVDNCNCYFEPRK</sequence>
<dbReference type="InterPro" id="IPR001128">
    <property type="entry name" value="Cyt_P450"/>
</dbReference>
<accession>A0A9N9QRX2</accession>
<evidence type="ECO:0000256" key="8">
    <source>
        <dbReference type="ARBA" id="ARBA00022824"/>
    </source>
</evidence>
<keyword evidence="9" id="KW-0492">Microsome</keyword>
<dbReference type="GO" id="GO:0004497">
    <property type="term" value="F:monooxygenase activity"/>
    <property type="evidence" value="ECO:0007669"/>
    <property type="project" value="UniProtKB-KW"/>
</dbReference>
<dbReference type="EMBL" id="OU892284">
    <property type="protein sequence ID" value="CAG9772821.1"/>
    <property type="molecule type" value="Genomic_DNA"/>
</dbReference>
<dbReference type="PRINTS" id="PR00463">
    <property type="entry name" value="EP450I"/>
</dbReference>
<evidence type="ECO:0000256" key="12">
    <source>
        <dbReference type="ARBA" id="ARBA00023033"/>
    </source>
</evidence>
<protein>
    <recommendedName>
        <fullName evidence="18">Cytochrome P450</fullName>
    </recommendedName>
</protein>
<keyword evidence="10" id="KW-0560">Oxidoreductase</keyword>
<dbReference type="Pfam" id="PF00067">
    <property type="entry name" value="p450"/>
    <property type="match status" value="1"/>
</dbReference>
<keyword evidence="7 14" id="KW-0479">Metal-binding</keyword>
<evidence type="ECO:0000256" key="5">
    <source>
        <dbReference type="ARBA" id="ARBA00010617"/>
    </source>
</evidence>
<dbReference type="InterPro" id="IPR002401">
    <property type="entry name" value="Cyt_P450_E_grp-I"/>
</dbReference>
<evidence type="ECO:0000256" key="7">
    <source>
        <dbReference type="ARBA" id="ARBA00022723"/>
    </source>
</evidence>
<evidence type="ECO:0000256" key="1">
    <source>
        <dbReference type="ARBA" id="ARBA00001971"/>
    </source>
</evidence>
<dbReference type="SUPFAM" id="SSF48264">
    <property type="entry name" value="Cytochrome P450"/>
    <property type="match status" value="1"/>
</dbReference>
<evidence type="ECO:0000313" key="16">
    <source>
        <dbReference type="EMBL" id="CAG9772821.1"/>
    </source>
</evidence>